<evidence type="ECO:0000313" key="3">
    <source>
        <dbReference type="Proteomes" id="UP001595979"/>
    </source>
</evidence>
<organism evidence="2 3">
    <name type="scientific">Deinococcus petrolearius</name>
    <dbReference type="NCBI Taxonomy" id="1751295"/>
    <lineage>
        <taxon>Bacteria</taxon>
        <taxon>Thermotogati</taxon>
        <taxon>Deinococcota</taxon>
        <taxon>Deinococci</taxon>
        <taxon>Deinococcales</taxon>
        <taxon>Deinococcaceae</taxon>
        <taxon>Deinococcus</taxon>
    </lineage>
</organism>
<feature type="region of interest" description="Disordered" evidence="1">
    <location>
        <begin position="34"/>
        <end position="58"/>
    </location>
</feature>
<evidence type="ECO:0000313" key="2">
    <source>
        <dbReference type="EMBL" id="MFC5849822.1"/>
    </source>
</evidence>
<sequence>MPVLGGPSDSVRTNFSPQEVVKLRAAHTYMLDHRTGGRVRGGNRRIGGAGCPTARDSA</sequence>
<protein>
    <submittedName>
        <fullName evidence="2">Uncharacterized protein</fullName>
    </submittedName>
</protein>
<name>A0ABW1DMF6_9DEIO</name>
<accession>A0ABW1DMF6</accession>
<dbReference type="RefSeq" id="WP_380051289.1">
    <property type="nucleotide sequence ID" value="NZ_JBHSOH010000032.1"/>
</dbReference>
<comment type="caution">
    <text evidence="2">The sequence shown here is derived from an EMBL/GenBank/DDBJ whole genome shotgun (WGS) entry which is preliminary data.</text>
</comment>
<reference evidence="3" key="1">
    <citation type="journal article" date="2019" name="Int. J. Syst. Evol. Microbiol.">
        <title>The Global Catalogue of Microorganisms (GCM) 10K type strain sequencing project: providing services to taxonomists for standard genome sequencing and annotation.</title>
        <authorList>
            <consortium name="The Broad Institute Genomics Platform"/>
            <consortium name="The Broad Institute Genome Sequencing Center for Infectious Disease"/>
            <person name="Wu L."/>
            <person name="Ma J."/>
        </authorList>
    </citation>
    <scope>NUCLEOTIDE SEQUENCE [LARGE SCALE GENOMIC DNA]</scope>
    <source>
        <strain evidence="3">CGMCC 1.15053</strain>
    </source>
</reference>
<feature type="compositionally biased region" description="Gly residues" evidence="1">
    <location>
        <begin position="38"/>
        <end position="50"/>
    </location>
</feature>
<evidence type="ECO:0000256" key="1">
    <source>
        <dbReference type="SAM" id="MobiDB-lite"/>
    </source>
</evidence>
<dbReference type="EMBL" id="JBHSOH010000032">
    <property type="protein sequence ID" value="MFC5849822.1"/>
    <property type="molecule type" value="Genomic_DNA"/>
</dbReference>
<keyword evidence="3" id="KW-1185">Reference proteome</keyword>
<proteinExistence type="predicted"/>
<gene>
    <name evidence="2" type="ORF">ACFPQ6_16075</name>
</gene>
<dbReference type="Proteomes" id="UP001595979">
    <property type="component" value="Unassembled WGS sequence"/>
</dbReference>